<keyword evidence="1" id="KW-0150">Chloroplast</keyword>
<evidence type="ECO:0000313" key="2">
    <source>
        <dbReference type="EMBL" id="KAI5079745.1"/>
    </source>
</evidence>
<evidence type="ECO:0000256" key="1">
    <source>
        <dbReference type="ARBA" id="ARBA00022528"/>
    </source>
</evidence>
<reference evidence="2 3" key="1">
    <citation type="submission" date="2021-01" db="EMBL/GenBank/DDBJ databases">
        <title>Adiantum capillus-veneris genome.</title>
        <authorList>
            <person name="Fang Y."/>
            <person name="Liao Q."/>
        </authorList>
    </citation>
    <scope>NUCLEOTIDE SEQUENCE [LARGE SCALE GENOMIC DNA]</scope>
    <source>
        <strain evidence="2">H3</strain>
        <tissue evidence="2">Leaf</tissue>
    </source>
</reference>
<dbReference type="InterPro" id="IPR027417">
    <property type="entry name" value="P-loop_NTPase"/>
</dbReference>
<dbReference type="SUPFAM" id="SSF52540">
    <property type="entry name" value="P-loop containing nucleoside triphosphate hydrolases"/>
    <property type="match status" value="1"/>
</dbReference>
<name>A0A9D4V5B6_ADICA</name>
<dbReference type="EMBL" id="JABFUD020000005">
    <property type="protein sequence ID" value="KAI5079745.1"/>
    <property type="molecule type" value="Genomic_DNA"/>
</dbReference>
<dbReference type="OrthoDB" id="537968at2759"/>
<evidence type="ECO:0008006" key="4">
    <source>
        <dbReference type="Google" id="ProtNLM"/>
    </source>
</evidence>
<dbReference type="PANTHER" id="PTHR47679">
    <property type="entry name" value="PROTEIN TORNADO 1"/>
    <property type="match status" value="1"/>
</dbReference>
<comment type="caution">
    <text evidence="2">The sequence shown here is derived from an EMBL/GenBank/DDBJ whole genome shotgun (WGS) entry which is preliminary data.</text>
</comment>
<organism evidence="2 3">
    <name type="scientific">Adiantum capillus-veneris</name>
    <name type="common">Maidenhair fern</name>
    <dbReference type="NCBI Taxonomy" id="13818"/>
    <lineage>
        <taxon>Eukaryota</taxon>
        <taxon>Viridiplantae</taxon>
        <taxon>Streptophyta</taxon>
        <taxon>Embryophyta</taxon>
        <taxon>Tracheophyta</taxon>
        <taxon>Polypodiopsida</taxon>
        <taxon>Polypodiidae</taxon>
        <taxon>Polypodiales</taxon>
        <taxon>Pteridineae</taxon>
        <taxon>Pteridaceae</taxon>
        <taxon>Vittarioideae</taxon>
        <taxon>Adiantum</taxon>
    </lineage>
</organism>
<evidence type="ECO:0000313" key="3">
    <source>
        <dbReference type="Proteomes" id="UP000886520"/>
    </source>
</evidence>
<protein>
    <recommendedName>
        <fullName evidence="4">C-terminal of Roc (COR) domain-containing protein</fullName>
    </recommendedName>
</protein>
<accession>A0A9D4V5B6</accession>
<sequence>MDVREAAIAILGNDQHEHMIDDMVDSGVSEELPAEAAASMAAIKREYRCSTVLDFFSLLSIRRSSAATNSDASTERQTDQQQIYTAGFKVIILARYNTIATHRFDGGGNIFAALCWNPKSVDYIRAKGAGGDGAGAVVPNLIHVVEDRTLKWGVDALCFFLAQAQYEQIMDLGLLATIPPVTALCLSSFFSYSNIRGERKRKIDLRKVLLASTNFTHLFVTVSTPKYDGVPHYTLKILDTQADEAFQTSTSGLHSLFIGNMNRGLGDLAWEAPATAALASLPSLTSFTLFGMTQHSSLETIIDLFCSALIQNNPHLASFTFVSSERPQLDSSELHLIDDALKAVLDSLRRRRTLHQVCFDGIRPLDGDPVIAAQLKKNAENANRIKLFKAEGFKQVRPSTIRLYLCGLPLSGKTSVSKSLSQWSKGSLHPWSRLKGIKLSHRTRGIEVTTIESRLDRLRISVWDMAGQLEYHSFHDSMLPDLGDLAIPSLFLFVWNPFMMNDQGKLLQDAQSGKLVVKHPNDFRDDFKYWLKFLASKTPKSNVLKPNVVVVMTRADLGLPDIKVELQIVFESLRAEFEDHIHLDIEGFFQVNALNPNEVSKLGSHLLQCTKAILERAIDDFSICDEARNLFAGWTQKGKIPPLITKERFFCLTQKNLGIHEEMCEAVAHSLNSSGDVIFLPTLELVVMDTKWFCQKIMGDILHFDVKSIGKFTQHSSNGFFTAHYLERLLEEELINSRQGAGKWRFSRTRDAPNSEESMKVAGSDLVKLLIGLQLACPTDNNKRGSEIFLPASLCGKARKSLLPGKYLRLNDCKPSYVGRRLILRDSKRTILTPGIFPRLQVTLHNMLTTEKVNVELEQDVIAFADTGSRVLVEFCALEGRENFIDILVCSRHTSDEALEWVHEKVIVEMMKVFADPRGIPGVDLMHSVIQPACIRGLVEASQRQAIPIHILRGILREHIQKKGTKLLGDGTANVIYTWQTEPLADDDVLRLLGETEVVKIIGAYMSSLSETAKDVLDLSVEKQSSKQKRPEFGTTESQKQMEALFNLGQATYEMTSEIRMDVKEEKAGMKRLSQLVEELRGSVLPRLCELFSFAKEGEAGKLPRMFVLTEEEGRVRRVVCRMVPGLHRLCLELPCECRNGRAHLVNGQSGLSITTLDEGLLKSGLPYIHGFLKVAYAATKIAAHVAAGCNDLIPDFTEVLASVVDAPEFGPSQPFSDSTDIGSSSSRIDLSSGQHWLFKVLSACDCTTSKQIYARFGLSRIRYADSAVAWVCDKHCSEGEPCPP</sequence>
<proteinExistence type="predicted"/>
<dbReference type="PANTHER" id="PTHR47679:SF1">
    <property type="entry name" value="PROTEIN TORNADO 1"/>
    <property type="match status" value="1"/>
</dbReference>
<dbReference type="Proteomes" id="UP000886520">
    <property type="component" value="Chromosome 5"/>
</dbReference>
<keyword evidence="3" id="KW-1185">Reference proteome</keyword>
<gene>
    <name evidence="2" type="ORF">GOP47_0005224</name>
</gene>
<dbReference type="Gene3D" id="3.40.50.300">
    <property type="entry name" value="P-loop containing nucleotide triphosphate hydrolases"/>
    <property type="match status" value="1"/>
</dbReference>
<keyword evidence="1" id="KW-0934">Plastid</keyword>